<dbReference type="PANTHER" id="PTHR33376:SF7">
    <property type="entry name" value="C4-DICARBOXYLATE-BINDING PROTEIN DCTB"/>
    <property type="match status" value="1"/>
</dbReference>
<evidence type="ECO:0000256" key="3">
    <source>
        <dbReference type="ARBA" id="ARBA00022729"/>
    </source>
</evidence>
<keyword evidence="3" id="KW-0732">Signal</keyword>
<dbReference type="AlphaFoldDB" id="A0A081C0G7"/>
<accession>A0A081C0G7</accession>
<keyword evidence="2" id="KW-0813">Transport</keyword>
<dbReference type="CDD" id="cd13603">
    <property type="entry name" value="PBP2_TRAP_Siap_TeaA_like"/>
    <property type="match status" value="1"/>
</dbReference>
<dbReference type="Pfam" id="PF03480">
    <property type="entry name" value="DctP"/>
    <property type="match status" value="1"/>
</dbReference>
<dbReference type="Proteomes" id="UP000030661">
    <property type="component" value="Unassembled WGS sequence"/>
</dbReference>
<comment type="similarity">
    <text evidence="1">Belongs to the bacterial solute-binding protein 7 family.</text>
</comment>
<dbReference type="GO" id="GO:0055085">
    <property type="term" value="P:transmembrane transport"/>
    <property type="evidence" value="ECO:0007669"/>
    <property type="project" value="InterPro"/>
</dbReference>
<keyword evidence="5" id="KW-1185">Reference proteome</keyword>
<dbReference type="eggNOG" id="COG1638">
    <property type="taxonomic scope" value="Bacteria"/>
</dbReference>
<dbReference type="Gene3D" id="3.40.190.170">
    <property type="entry name" value="Bacterial extracellular solute-binding protein, family 7"/>
    <property type="match status" value="1"/>
</dbReference>
<protein>
    <submittedName>
        <fullName evidence="4">Putative 3-hydroxybutyryl-CoA dehydrogenase</fullName>
    </submittedName>
</protein>
<evidence type="ECO:0000256" key="1">
    <source>
        <dbReference type="ARBA" id="ARBA00009023"/>
    </source>
</evidence>
<dbReference type="STRING" id="1499967.U27_05045"/>
<evidence type="ECO:0000313" key="5">
    <source>
        <dbReference type="Proteomes" id="UP000030661"/>
    </source>
</evidence>
<dbReference type="EMBL" id="DF820466">
    <property type="protein sequence ID" value="GAK58072.1"/>
    <property type="molecule type" value="Genomic_DNA"/>
</dbReference>
<dbReference type="PANTHER" id="PTHR33376">
    <property type="match status" value="1"/>
</dbReference>
<organism evidence="4">
    <name type="scientific">Vecturithrix granuli</name>
    <dbReference type="NCBI Taxonomy" id="1499967"/>
    <lineage>
        <taxon>Bacteria</taxon>
        <taxon>Candidatus Moduliflexota</taxon>
        <taxon>Candidatus Vecturitrichia</taxon>
        <taxon>Candidatus Vecturitrichales</taxon>
        <taxon>Candidatus Vecturitrichaceae</taxon>
        <taxon>Candidatus Vecturithrix</taxon>
    </lineage>
</organism>
<dbReference type="HOGENOM" id="CLU_036176_4_1_0"/>
<dbReference type="InterPro" id="IPR018389">
    <property type="entry name" value="DctP_fam"/>
</dbReference>
<dbReference type="NCBIfam" id="NF037995">
    <property type="entry name" value="TRAP_S1"/>
    <property type="match status" value="1"/>
</dbReference>
<evidence type="ECO:0000256" key="2">
    <source>
        <dbReference type="ARBA" id="ARBA00022448"/>
    </source>
</evidence>
<reference evidence="4" key="1">
    <citation type="journal article" date="2015" name="PeerJ">
        <title>First genomic representation of candidate bacterial phylum KSB3 points to enhanced environmental sensing as a trigger of wastewater bulking.</title>
        <authorList>
            <person name="Sekiguchi Y."/>
            <person name="Ohashi A."/>
            <person name="Parks D.H."/>
            <person name="Yamauchi T."/>
            <person name="Tyson G.W."/>
            <person name="Hugenholtz P."/>
        </authorList>
    </citation>
    <scope>NUCLEOTIDE SEQUENCE [LARGE SCALE GENOMIC DNA]</scope>
</reference>
<sequence>MRKSVTIIAVISLTIFFAMPFIATGQEPIKLIGATMLPQEHVYFRVLEKFSEVLKENYDGPLEIELHHSADIGTEKDAFEYMMQGVSIDFSIVSPAWMATWDKSAPFMDAPFLFSSIEHWEKCLNAGVFDPIAENIKNKGVRFIGYGGGGVRNLILNKPVYKTEDLPSVEMRVQGSPLAQKVFSATGIQATPMDYMEVYNAIKTGVLDGLENEPAGMEQMKFYEVAPYYIMSRHAITIRLLCFSESRFQSFPPALQEAILKAGEVAGKFHRDTEFAEGDGILKRLVEEGKLNVIEFDNTEMRNRALPVVEEYAKEIGAEKILEAVKSLQ</sequence>
<name>A0A081C0G7_VECG1</name>
<proteinExistence type="inferred from homology"/>
<evidence type="ECO:0000313" key="4">
    <source>
        <dbReference type="EMBL" id="GAK58072.1"/>
    </source>
</evidence>
<dbReference type="InterPro" id="IPR038404">
    <property type="entry name" value="TRAP_DctP_sf"/>
</dbReference>
<gene>
    <name evidence="4" type="ORF">U27_05045</name>
</gene>